<dbReference type="Gene3D" id="2.40.50.140">
    <property type="entry name" value="Nucleic acid-binding proteins"/>
    <property type="match status" value="1"/>
</dbReference>
<dbReference type="InterPro" id="IPR004149">
    <property type="entry name" value="Znf_DNAligase_C4"/>
</dbReference>
<feature type="binding site" evidence="12">
    <location>
        <position position="127"/>
    </location>
    <ligand>
        <name>NAD(+)</name>
        <dbReference type="ChEBI" id="CHEBI:57540"/>
    </ligand>
</feature>
<dbReference type="InterPro" id="IPR013840">
    <property type="entry name" value="DNAligase_N"/>
</dbReference>
<comment type="function">
    <text evidence="1 12">DNA ligase that catalyzes the formation of phosphodiester linkages between 5'-phosphoryl and 3'-hydroxyl groups in double-stranded DNA using NAD as a coenzyme and as the energy source for the reaction. It is essential for DNA replication and repair of damaged DNA.</text>
</comment>
<dbReference type="PANTHER" id="PTHR23389">
    <property type="entry name" value="CHROMOSOME TRANSMISSION FIDELITY FACTOR 18"/>
    <property type="match status" value="1"/>
</dbReference>
<feature type="binding site" evidence="12">
    <location>
        <begin position="93"/>
        <end position="94"/>
    </location>
    <ligand>
        <name>NAD(+)</name>
        <dbReference type="ChEBI" id="CHEBI:57540"/>
    </ligand>
</feature>
<dbReference type="InterPro" id="IPR041663">
    <property type="entry name" value="DisA/LigA_HHH"/>
</dbReference>
<evidence type="ECO:0000259" key="14">
    <source>
        <dbReference type="PROSITE" id="PS50172"/>
    </source>
</evidence>
<dbReference type="EC" id="6.5.1.2" evidence="12 13"/>
<dbReference type="PROSITE" id="PS01055">
    <property type="entry name" value="DNA_LIGASE_N1"/>
    <property type="match status" value="1"/>
</dbReference>
<proteinExistence type="inferred from homology"/>
<dbReference type="InterPro" id="IPR010994">
    <property type="entry name" value="RuvA_2-like"/>
</dbReference>
<dbReference type="InterPro" id="IPR003583">
    <property type="entry name" value="Hlx-hairpin-Hlx_DNA-bd_motif"/>
</dbReference>
<dbReference type="Pfam" id="PF12826">
    <property type="entry name" value="HHH_2"/>
    <property type="match status" value="1"/>
</dbReference>
<evidence type="ECO:0000256" key="1">
    <source>
        <dbReference type="ARBA" id="ARBA00004067"/>
    </source>
</evidence>
<comment type="caution">
    <text evidence="12">Lacks conserved residue(s) required for the propagation of feature annotation.</text>
</comment>
<dbReference type="AlphaFoldDB" id="A0A916RTN5"/>
<dbReference type="Pfam" id="PF03119">
    <property type="entry name" value="DNA_ligase_ZBD"/>
    <property type="match status" value="1"/>
</dbReference>
<dbReference type="SMART" id="SM00278">
    <property type="entry name" value="HhH1"/>
    <property type="match status" value="2"/>
</dbReference>
<evidence type="ECO:0000256" key="2">
    <source>
        <dbReference type="ARBA" id="ARBA00022598"/>
    </source>
</evidence>
<dbReference type="CDD" id="cd00114">
    <property type="entry name" value="LIGANc"/>
    <property type="match status" value="1"/>
</dbReference>
<dbReference type="InterPro" id="IPR033136">
    <property type="entry name" value="DNA_ligase_CS"/>
</dbReference>
<dbReference type="PIRSF" id="PIRSF001604">
    <property type="entry name" value="LigA"/>
    <property type="match status" value="1"/>
</dbReference>
<dbReference type="Pfam" id="PF01653">
    <property type="entry name" value="DNA_ligase_aden"/>
    <property type="match status" value="1"/>
</dbReference>
<feature type="binding site" evidence="12">
    <location>
        <begin position="44"/>
        <end position="48"/>
    </location>
    <ligand>
        <name>NAD(+)</name>
        <dbReference type="ChEBI" id="CHEBI:57540"/>
    </ligand>
</feature>
<dbReference type="GO" id="GO:0005829">
    <property type="term" value="C:cytosol"/>
    <property type="evidence" value="ECO:0007669"/>
    <property type="project" value="TreeGrafter"/>
</dbReference>
<evidence type="ECO:0000256" key="12">
    <source>
        <dbReference type="HAMAP-Rule" id="MF_01588"/>
    </source>
</evidence>
<reference evidence="15" key="2">
    <citation type="submission" date="2020-09" db="EMBL/GenBank/DDBJ databases">
        <authorList>
            <person name="Sun Q."/>
            <person name="Zhou Y."/>
        </authorList>
    </citation>
    <scope>NUCLEOTIDE SEQUENCE</scope>
    <source>
        <strain evidence="15">CGMCC 1.15320</strain>
    </source>
</reference>
<dbReference type="InterPro" id="IPR036420">
    <property type="entry name" value="BRCT_dom_sf"/>
</dbReference>
<dbReference type="Pfam" id="PF03120">
    <property type="entry name" value="OB_DNA_ligase"/>
    <property type="match status" value="1"/>
</dbReference>
<evidence type="ECO:0000313" key="15">
    <source>
        <dbReference type="EMBL" id="GGA69741.1"/>
    </source>
</evidence>
<dbReference type="PANTHER" id="PTHR23389:SF9">
    <property type="entry name" value="DNA LIGASE"/>
    <property type="match status" value="1"/>
</dbReference>
<feature type="domain" description="BRCT" evidence="14">
    <location>
        <begin position="641"/>
        <end position="720"/>
    </location>
</feature>
<keyword evidence="8 12" id="KW-0520">NAD</keyword>
<dbReference type="InterPro" id="IPR012340">
    <property type="entry name" value="NA-bd_OB-fold"/>
</dbReference>
<dbReference type="SUPFAM" id="SSF56091">
    <property type="entry name" value="DNA ligase/mRNA capping enzyme, catalytic domain"/>
    <property type="match status" value="1"/>
</dbReference>
<dbReference type="InterPro" id="IPR001679">
    <property type="entry name" value="DNA_ligase"/>
</dbReference>
<evidence type="ECO:0000256" key="10">
    <source>
        <dbReference type="ARBA" id="ARBA00023211"/>
    </source>
</evidence>
<evidence type="ECO:0000256" key="7">
    <source>
        <dbReference type="ARBA" id="ARBA00022842"/>
    </source>
</evidence>
<accession>A0A916RTN5</accession>
<dbReference type="GO" id="GO:0003677">
    <property type="term" value="F:DNA binding"/>
    <property type="evidence" value="ECO:0007669"/>
    <property type="project" value="InterPro"/>
</dbReference>
<keyword evidence="7 12" id="KW-0460">Magnesium</keyword>
<feature type="binding site" evidence="12">
    <location>
        <position position="434"/>
    </location>
    <ligand>
        <name>Zn(2+)</name>
        <dbReference type="ChEBI" id="CHEBI:29105"/>
    </ligand>
</feature>
<keyword evidence="16" id="KW-1185">Reference proteome</keyword>
<evidence type="ECO:0000256" key="13">
    <source>
        <dbReference type="RuleBase" id="RU000618"/>
    </source>
</evidence>
<dbReference type="SMART" id="SM00292">
    <property type="entry name" value="BRCT"/>
    <property type="match status" value="1"/>
</dbReference>
<keyword evidence="9 12" id="KW-0234">DNA repair</keyword>
<keyword evidence="10 12" id="KW-0464">Manganese</keyword>
<keyword evidence="3 12" id="KW-0235">DNA replication</keyword>
<evidence type="ECO:0000256" key="9">
    <source>
        <dbReference type="ARBA" id="ARBA00023204"/>
    </source>
</evidence>
<dbReference type="InterPro" id="IPR001357">
    <property type="entry name" value="BRCT_dom"/>
</dbReference>
<dbReference type="HAMAP" id="MF_01588">
    <property type="entry name" value="DNA_ligase_A"/>
    <property type="match status" value="1"/>
</dbReference>
<organism evidence="15 16">
    <name type="scientific">Nitratireductor aestuarii</name>
    <dbReference type="NCBI Taxonomy" id="1735103"/>
    <lineage>
        <taxon>Bacteria</taxon>
        <taxon>Pseudomonadati</taxon>
        <taxon>Pseudomonadota</taxon>
        <taxon>Alphaproteobacteria</taxon>
        <taxon>Hyphomicrobiales</taxon>
        <taxon>Phyllobacteriaceae</taxon>
        <taxon>Nitratireductor</taxon>
    </lineage>
</organism>
<evidence type="ECO:0000256" key="5">
    <source>
        <dbReference type="ARBA" id="ARBA00022763"/>
    </source>
</evidence>
<dbReference type="Gene3D" id="3.30.470.30">
    <property type="entry name" value="DNA ligase/mRNA capping enzyme"/>
    <property type="match status" value="1"/>
</dbReference>
<comment type="catalytic activity">
    <reaction evidence="11 12 13">
        <text>NAD(+) + (deoxyribonucleotide)n-3'-hydroxyl + 5'-phospho-(deoxyribonucleotide)m = (deoxyribonucleotide)n+m + AMP + beta-nicotinamide D-nucleotide.</text>
        <dbReference type="EC" id="6.5.1.2"/>
    </reaction>
</comment>
<evidence type="ECO:0000313" key="16">
    <source>
        <dbReference type="Proteomes" id="UP000636264"/>
    </source>
</evidence>
<dbReference type="InterPro" id="IPR018239">
    <property type="entry name" value="DNA_ligase_AS"/>
</dbReference>
<evidence type="ECO:0000256" key="11">
    <source>
        <dbReference type="ARBA" id="ARBA00034005"/>
    </source>
</evidence>
<dbReference type="SUPFAM" id="SSF47781">
    <property type="entry name" value="RuvA domain 2-like"/>
    <property type="match status" value="1"/>
</dbReference>
<sequence length="720" mass="79315">MSTSQIAVDQLTEEQAREELARLAAEIAVHDKHYHGEDAPVISDAEYDALKARNEAIELRFPHLVRPDSPSLRVGAAPLPTFAPVTHSRPMLSLGNAFSDEDVQDFVGSVYRFLGMLPDNSIVFTAEPKIDGLSMSIRYENGILVRAATRGDGATGENVTANILTINEIPKRLPKGAPDVVEVRGEIYMAKSDFLALNEQLAAQGKQTFVNPRNTAAGSLRQLDARVTAGRKLRFFAYAWGEMSETLADTQMGFVETFKSWGFPVNPLMKRVSSVQELLEHYREIGLERPKLDYDIDGVVYKVDRLDLQNRLGFRSRSPRWAIAHKFPAEQAFTILRGIDIQVGRTGALTPVARLEPITVGGVVVTNATLHNEDYIKGIGLNGQPIREGRDIRVGDTVIVQRAGDVIPQIVDVVLEKRPSEAKPYEFPRTCPVCGSHAVREEGEAVRRCTGGLICSAQAVERIRHFVSRNAFDIEGLGEKQVEFFFNADDPSLSIRTPADIFTLQKRQQASLRKLEKIDGFGTVSVRKLYEAIDARRSIALSRFLYALGMRHVGEVNAKRFARAFGSYAAFERVARDAMPPSEGNRTDRGNEAWQELIGVEGIGSVVAEAVVEFFNEPHNREVLDALLQEVTPQDEKLEVAEGSPVAGKTIVFTGSLERMSRDEAKAMAERYGAKTAGSVSKKTDLLVAGPGAGSKLAKAQELGIEVIDEDAWFLLVGEE</sequence>
<comment type="similarity">
    <text evidence="12">Belongs to the NAD-dependent DNA ligase family. LigA subfamily.</text>
</comment>
<dbReference type="GO" id="GO:0006281">
    <property type="term" value="P:DNA repair"/>
    <property type="evidence" value="ECO:0007669"/>
    <property type="project" value="UniProtKB-KW"/>
</dbReference>
<dbReference type="EMBL" id="BMIF01000007">
    <property type="protein sequence ID" value="GGA69741.1"/>
    <property type="molecule type" value="Genomic_DNA"/>
</dbReference>
<dbReference type="Gene3D" id="3.40.50.10190">
    <property type="entry name" value="BRCT domain"/>
    <property type="match status" value="1"/>
</dbReference>
<feature type="binding site" evidence="12">
    <location>
        <position position="186"/>
    </location>
    <ligand>
        <name>NAD(+)</name>
        <dbReference type="ChEBI" id="CHEBI:57540"/>
    </ligand>
</feature>
<dbReference type="SUPFAM" id="SSF52113">
    <property type="entry name" value="BRCT domain"/>
    <property type="match status" value="1"/>
</dbReference>
<dbReference type="Pfam" id="PF00533">
    <property type="entry name" value="BRCT"/>
    <property type="match status" value="1"/>
</dbReference>
<keyword evidence="6 12" id="KW-0862">Zinc</keyword>
<dbReference type="GO" id="GO:0006260">
    <property type="term" value="P:DNA replication"/>
    <property type="evidence" value="ECO:0007669"/>
    <property type="project" value="UniProtKB-KW"/>
</dbReference>
<dbReference type="Gene3D" id="6.20.10.30">
    <property type="match status" value="1"/>
</dbReference>
<dbReference type="RefSeq" id="WP_188721358.1">
    <property type="nucleotide sequence ID" value="NZ_BMIF01000007.1"/>
</dbReference>
<dbReference type="PROSITE" id="PS01056">
    <property type="entry name" value="DNA_LIGASE_N2"/>
    <property type="match status" value="1"/>
</dbReference>
<comment type="caution">
    <text evidence="15">The sequence shown here is derived from an EMBL/GenBank/DDBJ whole genome shotgun (WGS) entry which is preliminary data.</text>
</comment>
<evidence type="ECO:0000256" key="4">
    <source>
        <dbReference type="ARBA" id="ARBA00022723"/>
    </source>
</evidence>
<feature type="binding site" evidence="12">
    <location>
        <position position="431"/>
    </location>
    <ligand>
        <name>Zn(2+)</name>
        <dbReference type="ChEBI" id="CHEBI:29105"/>
    </ligand>
</feature>
<evidence type="ECO:0000256" key="6">
    <source>
        <dbReference type="ARBA" id="ARBA00022833"/>
    </source>
</evidence>
<dbReference type="Gene3D" id="1.10.287.610">
    <property type="entry name" value="Helix hairpin bin"/>
    <property type="match status" value="1"/>
</dbReference>
<evidence type="ECO:0000256" key="8">
    <source>
        <dbReference type="ARBA" id="ARBA00023027"/>
    </source>
</evidence>
<keyword evidence="2 12" id="KW-0436">Ligase</keyword>
<feature type="binding site" evidence="12">
    <location>
        <position position="455"/>
    </location>
    <ligand>
        <name>Zn(2+)</name>
        <dbReference type="ChEBI" id="CHEBI:29105"/>
    </ligand>
</feature>
<dbReference type="FunFam" id="3.30.470.30:FF:000001">
    <property type="entry name" value="DNA ligase"/>
    <property type="match status" value="1"/>
</dbReference>
<dbReference type="NCBIfam" id="TIGR00575">
    <property type="entry name" value="dnlj"/>
    <property type="match status" value="1"/>
</dbReference>
<dbReference type="InterPro" id="IPR004150">
    <property type="entry name" value="NAD_DNA_ligase_OB"/>
</dbReference>
<feature type="active site" description="N6-AMP-lysine intermediate" evidence="12">
    <location>
        <position position="129"/>
    </location>
</feature>
<gene>
    <name evidence="12 15" type="primary">ligA</name>
    <name evidence="15" type="ORF">GCM10011385_24470</name>
</gene>
<dbReference type="SUPFAM" id="SSF50249">
    <property type="entry name" value="Nucleic acid-binding proteins"/>
    <property type="match status" value="1"/>
</dbReference>
<dbReference type="SMART" id="SM00532">
    <property type="entry name" value="LIGANc"/>
    <property type="match status" value="1"/>
</dbReference>
<dbReference type="PROSITE" id="PS50172">
    <property type="entry name" value="BRCT"/>
    <property type="match status" value="1"/>
</dbReference>
<name>A0A916RTN5_9HYPH</name>
<reference evidence="15" key="1">
    <citation type="journal article" date="2014" name="Int. J. Syst. Evol. Microbiol.">
        <title>Complete genome sequence of Corynebacterium casei LMG S-19264T (=DSM 44701T), isolated from a smear-ripened cheese.</title>
        <authorList>
            <consortium name="US DOE Joint Genome Institute (JGI-PGF)"/>
            <person name="Walter F."/>
            <person name="Albersmeier A."/>
            <person name="Kalinowski J."/>
            <person name="Ruckert C."/>
        </authorList>
    </citation>
    <scope>NUCLEOTIDE SEQUENCE</scope>
    <source>
        <strain evidence="15">CGMCC 1.15320</strain>
    </source>
</reference>
<keyword evidence="5 12" id="KW-0227">DNA damage</keyword>
<dbReference type="CDD" id="cd17748">
    <property type="entry name" value="BRCT_DNA_ligase_like"/>
    <property type="match status" value="1"/>
</dbReference>
<feature type="binding site" evidence="12">
    <location>
        <position position="326"/>
    </location>
    <ligand>
        <name>NAD(+)</name>
        <dbReference type="ChEBI" id="CHEBI:57540"/>
    </ligand>
</feature>
<comment type="cofactor">
    <cofactor evidence="12">
        <name>Mg(2+)</name>
        <dbReference type="ChEBI" id="CHEBI:18420"/>
    </cofactor>
    <cofactor evidence="12">
        <name>Mn(2+)</name>
        <dbReference type="ChEBI" id="CHEBI:29035"/>
    </cofactor>
</comment>
<feature type="binding site" evidence="12">
    <location>
        <position position="150"/>
    </location>
    <ligand>
        <name>NAD(+)</name>
        <dbReference type="ChEBI" id="CHEBI:57540"/>
    </ligand>
</feature>
<dbReference type="Proteomes" id="UP000636264">
    <property type="component" value="Unassembled WGS sequence"/>
</dbReference>
<dbReference type="Gene3D" id="1.10.150.20">
    <property type="entry name" value="5' to 3' exonuclease, C-terminal subdomain"/>
    <property type="match status" value="2"/>
</dbReference>
<keyword evidence="4 12" id="KW-0479">Metal-binding</keyword>
<dbReference type="NCBIfam" id="NF005932">
    <property type="entry name" value="PRK07956.1"/>
    <property type="match status" value="1"/>
</dbReference>
<dbReference type="InterPro" id="IPR013839">
    <property type="entry name" value="DNAligase_adenylation"/>
</dbReference>
<feature type="binding site" evidence="12">
    <location>
        <position position="302"/>
    </location>
    <ligand>
        <name>NAD(+)</name>
        <dbReference type="ChEBI" id="CHEBI:57540"/>
    </ligand>
</feature>
<protein>
    <recommendedName>
        <fullName evidence="12 13">DNA ligase</fullName>
        <ecNumber evidence="12 13">6.5.1.2</ecNumber>
    </recommendedName>
    <alternativeName>
        <fullName evidence="12">Polydeoxyribonucleotide synthase [NAD(+)]</fullName>
    </alternativeName>
</protein>
<dbReference type="GO" id="GO:0046872">
    <property type="term" value="F:metal ion binding"/>
    <property type="evidence" value="ECO:0007669"/>
    <property type="project" value="UniProtKB-KW"/>
</dbReference>
<dbReference type="GO" id="GO:0003911">
    <property type="term" value="F:DNA ligase (NAD+) activity"/>
    <property type="evidence" value="ECO:0007669"/>
    <property type="project" value="UniProtKB-UniRule"/>
</dbReference>
<evidence type="ECO:0000256" key="3">
    <source>
        <dbReference type="ARBA" id="ARBA00022705"/>
    </source>
</evidence>